<proteinExistence type="predicted"/>
<gene>
    <name evidence="2" type="ORF">DBZ36_02250</name>
</gene>
<dbReference type="EMBL" id="RAQO01000002">
    <property type="protein sequence ID" value="RKF21492.1"/>
    <property type="molecule type" value="Genomic_DNA"/>
</dbReference>
<dbReference type="GO" id="GO:0016747">
    <property type="term" value="F:acyltransferase activity, transferring groups other than amino-acyl groups"/>
    <property type="evidence" value="ECO:0007669"/>
    <property type="project" value="InterPro"/>
</dbReference>
<evidence type="ECO:0000313" key="2">
    <source>
        <dbReference type="EMBL" id="RKF21492.1"/>
    </source>
</evidence>
<dbReference type="Pfam" id="PF12568">
    <property type="entry name" value="PanZ"/>
    <property type="match status" value="1"/>
</dbReference>
<dbReference type="PROSITE" id="PS51186">
    <property type="entry name" value="GNAT"/>
    <property type="match status" value="1"/>
</dbReference>
<name>A0A420ELA2_9ALTE</name>
<dbReference type="Gene3D" id="3.40.630.30">
    <property type="match status" value="1"/>
</dbReference>
<sequence>MRLSTYQVTQVSEQLINDLQAFDSKLKPKQIVERIENSNGLLLCATFNQRHVAYTWAEKNGVVLELLEFEVRDITRRRGVGVFLFQQLAGLAKQQQFESLRFPETQSPATLGFYRHLGIVPMQDYKL</sequence>
<dbReference type="InterPro" id="IPR000182">
    <property type="entry name" value="GNAT_dom"/>
</dbReference>
<accession>A0A420ELA2</accession>
<reference evidence="2 3" key="1">
    <citation type="submission" date="2018-09" db="EMBL/GenBank/DDBJ databases">
        <authorList>
            <person name="Wang Z."/>
        </authorList>
    </citation>
    <scope>NUCLEOTIDE SEQUENCE [LARGE SCALE GENOMIC DNA]</scope>
    <source>
        <strain evidence="2 3">ALS 81</strain>
    </source>
</reference>
<protein>
    <submittedName>
        <fullName evidence="2">GNAT family N-acetyltransferase</fullName>
    </submittedName>
</protein>
<evidence type="ECO:0000313" key="3">
    <source>
        <dbReference type="Proteomes" id="UP000286482"/>
    </source>
</evidence>
<feature type="domain" description="N-acetyltransferase" evidence="1">
    <location>
        <begin position="1"/>
        <end position="127"/>
    </location>
</feature>
<keyword evidence="2" id="KW-0808">Transferase</keyword>
<dbReference type="OrthoDB" id="5736859at2"/>
<keyword evidence="3" id="KW-1185">Reference proteome</keyword>
<dbReference type="AlphaFoldDB" id="A0A420ELA2"/>
<evidence type="ECO:0000259" key="1">
    <source>
        <dbReference type="PROSITE" id="PS51186"/>
    </source>
</evidence>
<comment type="caution">
    <text evidence="2">The sequence shown here is derived from an EMBL/GenBank/DDBJ whole genome shotgun (WGS) entry which is preliminary data.</text>
</comment>
<organism evidence="2 3">
    <name type="scientific">Alginatibacterium sediminis</name>
    <dbReference type="NCBI Taxonomy" id="2164068"/>
    <lineage>
        <taxon>Bacteria</taxon>
        <taxon>Pseudomonadati</taxon>
        <taxon>Pseudomonadota</taxon>
        <taxon>Gammaproteobacteria</taxon>
        <taxon>Alteromonadales</taxon>
        <taxon>Alteromonadaceae</taxon>
        <taxon>Alginatibacterium</taxon>
    </lineage>
</organism>
<dbReference type="RefSeq" id="WP_120353295.1">
    <property type="nucleotide sequence ID" value="NZ_RAQO01000002.1"/>
</dbReference>
<dbReference type="InterPro" id="IPR040448">
    <property type="entry name" value="PanZ_GNAT"/>
</dbReference>
<dbReference type="SUPFAM" id="SSF55729">
    <property type="entry name" value="Acyl-CoA N-acyltransferases (Nat)"/>
    <property type="match status" value="1"/>
</dbReference>
<dbReference type="InterPro" id="IPR016181">
    <property type="entry name" value="Acyl_CoA_acyltransferase"/>
</dbReference>
<dbReference type="Proteomes" id="UP000286482">
    <property type="component" value="Unassembled WGS sequence"/>
</dbReference>